<protein>
    <submittedName>
        <fullName evidence="1">Pullulanase, type I</fullName>
    </submittedName>
</protein>
<dbReference type="GO" id="GO:0005975">
    <property type="term" value="P:carbohydrate metabolic process"/>
    <property type="evidence" value="ECO:0007669"/>
    <property type="project" value="InterPro"/>
</dbReference>
<dbReference type="Gene3D" id="3.20.20.80">
    <property type="entry name" value="Glycosidases"/>
    <property type="match status" value="1"/>
</dbReference>
<dbReference type="PANTHER" id="PTHR43002">
    <property type="entry name" value="GLYCOGEN DEBRANCHING ENZYME"/>
    <property type="match status" value="1"/>
</dbReference>
<feature type="non-terminal residue" evidence="1">
    <location>
        <position position="1"/>
    </location>
</feature>
<evidence type="ECO:0000313" key="1">
    <source>
        <dbReference type="EMBL" id="ETJ15427.1"/>
    </source>
</evidence>
<name>W1WB31_9ZZZZ</name>
<accession>W1WB31</accession>
<proteinExistence type="predicted"/>
<reference evidence="1" key="1">
    <citation type="submission" date="2013-12" db="EMBL/GenBank/DDBJ databases">
        <title>A Varibaculum cambriense genome reconstructed from a premature infant gut community with otherwise low bacterial novelty that shifts toward anaerobic metabolism during the third week of life.</title>
        <authorList>
            <person name="Brown C.T."/>
            <person name="Sharon I."/>
            <person name="Thomas B.C."/>
            <person name="Castelle C.J."/>
            <person name="Morowitz M.J."/>
            <person name="Banfield J.F."/>
        </authorList>
    </citation>
    <scope>NUCLEOTIDE SEQUENCE</scope>
</reference>
<sequence length="59" mass="6788">DPLNYNVPEGSYATDPYDGMVRIKEFKEMILALHNAGIRVVMDVVYNHTYSLDSWSTIH</sequence>
<comment type="caution">
    <text evidence="1">The sequence shown here is derived from an EMBL/GenBank/DDBJ whole genome shotgun (WGS) entry which is preliminary data.</text>
</comment>
<dbReference type="SUPFAM" id="SSF51445">
    <property type="entry name" value="(Trans)glycosidases"/>
    <property type="match status" value="1"/>
</dbReference>
<dbReference type="InterPro" id="IPR017853">
    <property type="entry name" value="GH"/>
</dbReference>
<organism evidence="1">
    <name type="scientific">human gut metagenome</name>
    <dbReference type="NCBI Taxonomy" id="408170"/>
    <lineage>
        <taxon>unclassified sequences</taxon>
        <taxon>metagenomes</taxon>
        <taxon>organismal metagenomes</taxon>
    </lineage>
</organism>
<gene>
    <name evidence="1" type="ORF">Q604_UNBc4C00289G0001</name>
</gene>
<dbReference type="EMBL" id="AZMM01019070">
    <property type="protein sequence ID" value="ETJ15427.1"/>
    <property type="molecule type" value="Genomic_DNA"/>
</dbReference>
<dbReference type="AlphaFoldDB" id="W1WB31"/>